<reference evidence="8 9" key="1">
    <citation type="submission" date="2019-05" db="EMBL/GenBank/DDBJ databases">
        <title>Another draft genome of Portunus trituberculatus and its Hox gene families provides insights of decapod evolution.</title>
        <authorList>
            <person name="Jeong J.-H."/>
            <person name="Song I."/>
            <person name="Kim S."/>
            <person name="Choi T."/>
            <person name="Kim D."/>
            <person name="Ryu S."/>
            <person name="Kim W."/>
        </authorList>
    </citation>
    <scope>NUCLEOTIDE SEQUENCE [LARGE SCALE GENOMIC DNA]</scope>
    <source>
        <tissue evidence="8">Muscle</tissue>
    </source>
</reference>
<proteinExistence type="predicted"/>
<evidence type="ECO:0000313" key="8">
    <source>
        <dbReference type="EMBL" id="MPC93711.1"/>
    </source>
</evidence>
<comment type="caution">
    <text evidence="8">The sequence shown here is derived from an EMBL/GenBank/DDBJ whole genome shotgun (WGS) entry which is preliminary data.</text>
</comment>
<dbReference type="PROSITE" id="PS50940">
    <property type="entry name" value="CHIT_BIND_II"/>
    <property type="match status" value="1"/>
</dbReference>
<dbReference type="Gene3D" id="2.170.140.10">
    <property type="entry name" value="Chitin binding domain"/>
    <property type="match status" value="1"/>
</dbReference>
<feature type="chain" id="PRO_5022978467" description="Chitin-binding type-2 domain-containing protein" evidence="6">
    <location>
        <begin position="23"/>
        <end position="104"/>
    </location>
</feature>
<dbReference type="InterPro" id="IPR002557">
    <property type="entry name" value="Chitin-bd_dom"/>
</dbReference>
<dbReference type="PANTHER" id="PTHR23301:SF0">
    <property type="entry name" value="CHITIN-BINDING TYPE-2 DOMAIN-CONTAINING PROTEIN-RELATED"/>
    <property type="match status" value="1"/>
</dbReference>
<evidence type="ECO:0000256" key="1">
    <source>
        <dbReference type="ARBA" id="ARBA00022669"/>
    </source>
</evidence>
<evidence type="ECO:0000256" key="6">
    <source>
        <dbReference type="SAM" id="SignalP"/>
    </source>
</evidence>
<keyword evidence="2 6" id="KW-0732">Signal</keyword>
<dbReference type="GO" id="GO:0005576">
    <property type="term" value="C:extracellular region"/>
    <property type="evidence" value="ECO:0007669"/>
    <property type="project" value="InterPro"/>
</dbReference>
<evidence type="ECO:0000256" key="4">
    <source>
        <dbReference type="ARBA" id="ARBA00023157"/>
    </source>
</evidence>
<sequence>MEQMQTTHVVLAVAFLGTLVCGIPRSTEVPKIPCPIEVSHECPSVDGPTPLYLAHPDDCSKFCVCDDQVAYEKDCLPGLVFDEVIHVCNWPYNVDCGTRPIPPK</sequence>
<keyword evidence="1" id="KW-0147">Chitin-binding</keyword>
<dbReference type="InterPro" id="IPR051940">
    <property type="entry name" value="Chitin_bind-dev_reg"/>
</dbReference>
<protein>
    <recommendedName>
        <fullName evidence="7">Chitin-binding type-2 domain-containing protein</fullName>
    </recommendedName>
</protein>
<dbReference type="EMBL" id="VSRR010095820">
    <property type="protein sequence ID" value="MPC93711.1"/>
    <property type="molecule type" value="Genomic_DNA"/>
</dbReference>
<keyword evidence="5" id="KW-0325">Glycoprotein</keyword>
<evidence type="ECO:0000256" key="2">
    <source>
        <dbReference type="ARBA" id="ARBA00022729"/>
    </source>
</evidence>
<dbReference type="PANTHER" id="PTHR23301">
    <property type="entry name" value="CHITIN BINDING PERITROPHIN-A"/>
    <property type="match status" value="1"/>
</dbReference>
<feature type="signal peptide" evidence="6">
    <location>
        <begin position="1"/>
        <end position="22"/>
    </location>
</feature>
<dbReference type="AlphaFoldDB" id="A0A5B7J793"/>
<dbReference type="OrthoDB" id="6349683at2759"/>
<keyword evidence="4" id="KW-1015">Disulfide bond</keyword>
<feature type="domain" description="Chitin-binding type-2" evidence="7">
    <location>
        <begin position="39"/>
        <end position="98"/>
    </location>
</feature>
<dbReference type="Pfam" id="PF01607">
    <property type="entry name" value="CBM_14"/>
    <property type="match status" value="1"/>
</dbReference>
<gene>
    <name evidence="8" type="ORF">E2C01_088851</name>
</gene>
<keyword evidence="9" id="KW-1185">Reference proteome</keyword>
<dbReference type="SUPFAM" id="SSF57625">
    <property type="entry name" value="Invertebrate chitin-binding proteins"/>
    <property type="match status" value="1"/>
</dbReference>
<dbReference type="InterPro" id="IPR036508">
    <property type="entry name" value="Chitin-bd_dom_sf"/>
</dbReference>
<dbReference type="GO" id="GO:0008061">
    <property type="term" value="F:chitin binding"/>
    <property type="evidence" value="ECO:0007669"/>
    <property type="project" value="UniProtKB-KW"/>
</dbReference>
<evidence type="ECO:0000259" key="7">
    <source>
        <dbReference type="PROSITE" id="PS50940"/>
    </source>
</evidence>
<organism evidence="8 9">
    <name type="scientific">Portunus trituberculatus</name>
    <name type="common">Swimming crab</name>
    <name type="synonym">Neptunus trituberculatus</name>
    <dbReference type="NCBI Taxonomy" id="210409"/>
    <lineage>
        <taxon>Eukaryota</taxon>
        <taxon>Metazoa</taxon>
        <taxon>Ecdysozoa</taxon>
        <taxon>Arthropoda</taxon>
        <taxon>Crustacea</taxon>
        <taxon>Multicrustacea</taxon>
        <taxon>Malacostraca</taxon>
        <taxon>Eumalacostraca</taxon>
        <taxon>Eucarida</taxon>
        <taxon>Decapoda</taxon>
        <taxon>Pleocyemata</taxon>
        <taxon>Brachyura</taxon>
        <taxon>Eubrachyura</taxon>
        <taxon>Portunoidea</taxon>
        <taxon>Portunidae</taxon>
        <taxon>Portuninae</taxon>
        <taxon>Portunus</taxon>
    </lineage>
</organism>
<dbReference type="SMART" id="SM00494">
    <property type="entry name" value="ChtBD2"/>
    <property type="match status" value="1"/>
</dbReference>
<dbReference type="Proteomes" id="UP000324222">
    <property type="component" value="Unassembled WGS sequence"/>
</dbReference>
<evidence type="ECO:0000256" key="5">
    <source>
        <dbReference type="ARBA" id="ARBA00023180"/>
    </source>
</evidence>
<accession>A0A5B7J793</accession>
<name>A0A5B7J793_PORTR</name>
<evidence type="ECO:0000256" key="3">
    <source>
        <dbReference type="ARBA" id="ARBA00022737"/>
    </source>
</evidence>
<keyword evidence="3" id="KW-0677">Repeat</keyword>
<evidence type="ECO:0000313" key="9">
    <source>
        <dbReference type="Proteomes" id="UP000324222"/>
    </source>
</evidence>